<evidence type="ECO:0000313" key="2">
    <source>
        <dbReference type="Proteomes" id="UP000250275"/>
    </source>
</evidence>
<dbReference type="Proteomes" id="UP000250275">
    <property type="component" value="Unassembled WGS sequence"/>
</dbReference>
<proteinExistence type="predicted"/>
<keyword evidence="2" id="KW-1185">Reference proteome</keyword>
<sequence>MPHKQKAERRTAFSLRESPTKRFVFRYGRRSMPSIIDEDTEYATESTIEETSLDTKTHQPSFFGSHKNHFTHSAPPLDGSSRRTEIRVDSSLIELVLPKAEQATSHNGIVAGSLITSAVPGCARQLCYGADNRHAHALDFDCRAHPLIVWADWHPKRLGSTDPRIDPDAPLACQPQ</sequence>
<accession>A0A310SDP3</accession>
<dbReference type="AlphaFoldDB" id="A0A310SDP3"/>
<protein>
    <submittedName>
        <fullName evidence="1">Uncharacterized protein</fullName>
    </submittedName>
</protein>
<organism evidence="1 2">
    <name type="scientific">Eufriesea mexicana</name>
    <dbReference type="NCBI Taxonomy" id="516756"/>
    <lineage>
        <taxon>Eukaryota</taxon>
        <taxon>Metazoa</taxon>
        <taxon>Ecdysozoa</taxon>
        <taxon>Arthropoda</taxon>
        <taxon>Hexapoda</taxon>
        <taxon>Insecta</taxon>
        <taxon>Pterygota</taxon>
        <taxon>Neoptera</taxon>
        <taxon>Endopterygota</taxon>
        <taxon>Hymenoptera</taxon>
        <taxon>Apocrita</taxon>
        <taxon>Aculeata</taxon>
        <taxon>Apoidea</taxon>
        <taxon>Anthophila</taxon>
        <taxon>Apidae</taxon>
        <taxon>Eufriesea</taxon>
    </lineage>
</organism>
<gene>
    <name evidence="1" type="ORF">WN48_01691</name>
</gene>
<evidence type="ECO:0000313" key="1">
    <source>
        <dbReference type="EMBL" id="OAD52429.1"/>
    </source>
</evidence>
<name>A0A310SDP3_9HYME</name>
<dbReference type="EMBL" id="KQ773121">
    <property type="protein sequence ID" value="OAD52429.1"/>
    <property type="molecule type" value="Genomic_DNA"/>
</dbReference>
<reference evidence="1 2" key="1">
    <citation type="submission" date="2015-07" db="EMBL/GenBank/DDBJ databases">
        <title>The genome of Eufriesea mexicana.</title>
        <authorList>
            <person name="Pan H."/>
            <person name="Kapheim K."/>
        </authorList>
    </citation>
    <scope>NUCLEOTIDE SEQUENCE [LARGE SCALE GENOMIC DNA]</scope>
    <source>
        <strain evidence="1">0111107269</strain>
        <tissue evidence="1">Whole body</tissue>
    </source>
</reference>